<name>A0A0F9DU59_9ZZZZ</name>
<comment type="caution">
    <text evidence="1">The sequence shown here is derived from an EMBL/GenBank/DDBJ whole genome shotgun (WGS) entry which is preliminary data.</text>
</comment>
<gene>
    <name evidence="1" type="ORF">LCGC14_2505640</name>
</gene>
<proteinExistence type="predicted"/>
<dbReference type="Gene3D" id="3.90.550.10">
    <property type="entry name" value="Spore Coat Polysaccharide Biosynthesis Protein SpsA, Chain A"/>
    <property type="match status" value="1"/>
</dbReference>
<accession>A0A0F9DU59</accession>
<sequence>GIHYEIVVVSPYDMDVTKCDNVKFIKEPIKAGNMAAERLGFQHCEGEYIMAMGDYFLFEKDCLKNMIEFCDKQPDIIILTSPKIHGFWNVQPECTVFGKYYPRLSFIHRKWLDKIGGLVDERYKYNHGDVDLAMRVYKNGGKVKSCPGAYTEVFDPTTEDMDSRKIPENDGVIFSKIWVPVYGTLEDVPHPYDPYELSHELSHRVYTKFRRKEWDTAIEELKKDYTVSKRFFPWLVSYILLFWEDIPIPKRIPLLKGCIDIAKREHHWFYYNLFKNQVARIVHDIDGNSRILSMVVAAMLIFRVNEILGRGHLMMENFYGCDINSWDEMYKKVVETSHSVLNSRVVEYGKLINSITDIDKLAEINWDVDRRNYITPRRF</sequence>
<dbReference type="SUPFAM" id="SSF53448">
    <property type="entry name" value="Nucleotide-diphospho-sugar transferases"/>
    <property type="match status" value="1"/>
</dbReference>
<protein>
    <submittedName>
        <fullName evidence="1">Uncharacterized protein</fullName>
    </submittedName>
</protein>
<organism evidence="1">
    <name type="scientific">marine sediment metagenome</name>
    <dbReference type="NCBI Taxonomy" id="412755"/>
    <lineage>
        <taxon>unclassified sequences</taxon>
        <taxon>metagenomes</taxon>
        <taxon>ecological metagenomes</taxon>
    </lineage>
</organism>
<dbReference type="AlphaFoldDB" id="A0A0F9DU59"/>
<reference evidence="1" key="1">
    <citation type="journal article" date="2015" name="Nature">
        <title>Complex archaea that bridge the gap between prokaryotes and eukaryotes.</title>
        <authorList>
            <person name="Spang A."/>
            <person name="Saw J.H."/>
            <person name="Jorgensen S.L."/>
            <person name="Zaremba-Niedzwiedzka K."/>
            <person name="Martijn J."/>
            <person name="Lind A.E."/>
            <person name="van Eijk R."/>
            <person name="Schleper C."/>
            <person name="Guy L."/>
            <person name="Ettema T.J."/>
        </authorList>
    </citation>
    <scope>NUCLEOTIDE SEQUENCE</scope>
</reference>
<dbReference type="InterPro" id="IPR029044">
    <property type="entry name" value="Nucleotide-diphossugar_trans"/>
</dbReference>
<dbReference type="EMBL" id="LAZR01040066">
    <property type="protein sequence ID" value="KKL15433.1"/>
    <property type="molecule type" value="Genomic_DNA"/>
</dbReference>
<evidence type="ECO:0000313" key="1">
    <source>
        <dbReference type="EMBL" id="KKL15433.1"/>
    </source>
</evidence>
<feature type="non-terminal residue" evidence="1">
    <location>
        <position position="1"/>
    </location>
</feature>